<protein>
    <recommendedName>
        <fullName evidence="3">DUF4911 domain-containing protein</fullName>
    </recommendedName>
</protein>
<sequence length="72" mass="8242">MKPNLNTLDQLFLRISEEKFHYLKSILEGYDNFGVLTSCPEKHGVVVLRFSPGLKKEILELLGSLSEVLKKH</sequence>
<comment type="caution">
    <text evidence="1">The sequence shown here is derived from an EMBL/GenBank/DDBJ whole genome shotgun (WGS) entry which is preliminary data.</text>
</comment>
<dbReference type="InterPro" id="IPR032587">
    <property type="entry name" value="DUF4911"/>
</dbReference>
<dbReference type="RefSeq" id="WP_183347419.1">
    <property type="nucleotide sequence ID" value="NZ_JACHEO010000001.1"/>
</dbReference>
<dbReference type="Proteomes" id="UP000539642">
    <property type="component" value="Unassembled WGS sequence"/>
</dbReference>
<evidence type="ECO:0008006" key="3">
    <source>
        <dbReference type="Google" id="ProtNLM"/>
    </source>
</evidence>
<name>A0A840UJJ2_9BACT</name>
<evidence type="ECO:0000313" key="2">
    <source>
        <dbReference type="Proteomes" id="UP000539642"/>
    </source>
</evidence>
<accession>A0A840UJJ2</accession>
<reference evidence="1 2" key="1">
    <citation type="submission" date="2020-08" db="EMBL/GenBank/DDBJ databases">
        <title>Genomic Encyclopedia of Type Strains, Phase IV (KMG-IV): sequencing the most valuable type-strain genomes for metagenomic binning, comparative biology and taxonomic classification.</title>
        <authorList>
            <person name="Goeker M."/>
        </authorList>
    </citation>
    <scope>NUCLEOTIDE SEQUENCE [LARGE SCALE GENOMIC DNA]</scope>
    <source>
        <strain evidence="1 2">DSM 28570</strain>
    </source>
</reference>
<gene>
    <name evidence="1" type="ORF">HNQ81_000214</name>
</gene>
<keyword evidence="2" id="KW-1185">Reference proteome</keyword>
<dbReference type="Pfam" id="PF16256">
    <property type="entry name" value="DUF4911"/>
    <property type="match status" value="1"/>
</dbReference>
<dbReference type="EMBL" id="JACHEO010000001">
    <property type="protein sequence ID" value="MBB5346507.1"/>
    <property type="molecule type" value="Genomic_DNA"/>
</dbReference>
<organism evidence="1 2">
    <name type="scientific">Desulfoprunum benzoelyticum</name>
    <dbReference type="NCBI Taxonomy" id="1506996"/>
    <lineage>
        <taxon>Bacteria</taxon>
        <taxon>Pseudomonadati</taxon>
        <taxon>Thermodesulfobacteriota</taxon>
        <taxon>Desulfobulbia</taxon>
        <taxon>Desulfobulbales</taxon>
        <taxon>Desulfobulbaceae</taxon>
        <taxon>Desulfoprunum</taxon>
    </lineage>
</organism>
<dbReference type="AlphaFoldDB" id="A0A840UJJ2"/>
<evidence type="ECO:0000313" key="1">
    <source>
        <dbReference type="EMBL" id="MBB5346507.1"/>
    </source>
</evidence>
<proteinExistence type="predicted"/>